<feature type="non-terminal residue" evidence="1">
    <location>
        <position position="1"/>
    </location>
</feature>
<gene>
    <name evidence="1" type="ORF">KIPB_012304</name>
</gene>
<evidence type="ECO:0000313" key="2">
    <source>
        <dbReference type="Proteomes" id="UP000265618"/>
    </source>
</evidence>
<dbReference type="AlphaFoldDB" id="A0A9K3D709"/>
<sequence length="162" mass="18359">DTDPLPSTSTDYVDRTAAIDATRITGGKYRQFGPAWVSPGRTLSLEYSLEQNMWLSVFDDPYSDQEWFSGSVDYFECDPVYEDTDATSTYGVDTRTKTFSASSFSSGSTWQSLSMRPYYIGFDCQESWPSGSKAQFEATWRSKVYDFSDGEHIRFNKAFDAS</sequence>
<comment type="caution">
    <text evidence="1">The sequence shown here is derived from an EMBL/GenBank/DDBJ whole genome shotgun (WGS) entry which is preliminary data.</text>
</comment>
<organism evidence="1 2">
    <name type="scientific">Kipferlia bialata</name>
    <dbReference type="NCBI Taxonomy" id="797122"/>
    <lineage>
        <taxon>Eukaryota</taxon>
        <taxon>Metamonada</taxon>
        <taxon>Carpediemonas-like organisms</taxon>
        <taxon>Kipferlia</taxon>
    </lineage>
</organism>
<reference evidence="1 2" key="1">
    <citation type="journal article" date="2018" name="PLoS ONE">
        <title>The draft genome of Kipferlia bialata reveals reductive genome evolution in fornicate parasites.</title>
        <authorList>
            <person name="Tanifuji G."/>
            <person name="Takabayashi S."/>
            <person name="Kume K."/>
            <person name="Takagi M."/>
            <person name="Nakayama T."/>
            <person name="Kamikawa R."/>
            <person name="Inagaki Y."/>
            <person name="Hashimoto T."/>
        </authorList>
    </citation>
    <scope>NUCLEOTIDE SEQUENCE [LARGE SCALE GENOMIC DNA]</scope>
    <source>
        <strain evidence="1">NY0173</strain>
    </source>
</reference>
<keyword evidence="2" id="KW-1185">Reference proteome</keyword>
<dbReference type="Proteomes" id="UP000265618">
    <property type="component" value="Unassembled WGS sequence"/>
</dbReference>
<feature type="non-terminal residue" evidence="1">
    <location>
        <position position="162"/>
    </location>
</feature>
<accession>A0A9K3D709</accession>
<dbReference type="EMBL" id="BDIP01005384">
    <property type="protein sequence ID" value="GIQ89747.1"/>
    <property type="molecule type" value="Genomic_DNA"/>
</dbReference>
<name>A0A9K3D709_9EUKA</name>
<proteinExistence type="predicted"/>
<evidence type="ECO:0000313" key="1">
    <source>
        <dbReference type="EMBL" id="GIQ89747.1"/>
    </source>
</evidence>
<protein>
    <submittedName>
        <fullName evidence="1">Uncharacterized protein</fullName>
    </submittedName>
</protein>